<feature type="region of interest" description="Disordered" evidence="1">
    <location>
        <begin position="62"/>
        <end position="83"/>
    </location>
</feature>
<evidence type="ECO:0000313" key="3">
    <source>
        <dbReference type="EMBL" id="GAA1749301.1"/>
    </source>
</evidence>
<organism evidence="3 4">
    <name type="scientific">Luedemannella helvata</name>
    <dbReference type="NCBI Taxonomy" id="349315"/>
    <lineage>
        <taxon>Bacteria</taxon>
        <taxon>Bacillati</taxon>
        <taxon>Actinomycetota</taxon>
        <taxon>Actinomycetes</taxon>
        <taxon>Micromonosporales</taxon>
        <taxon>Micromonosporaceae</taxon>
        <taxon>Luedemannella</taxon>
    </lineage>
</organism>
<proteinExistence type="predicted"/>
<accession>A0ABP4W919</accession>
<sequence>MPLTHGLSYFLAPLLALALVGVLALVLKWAFSDVAEPDDLDDIDTRPRGADRRDDDVEIAEVATAEPAVTATPPAPLETPDPLAGPTAVAGLPMHEDYGLLRVVTVAECDDAAHAAVSLLAEAGIRATTTTGADGQVRVLVFESDLFRARRVVGWPA</sequence>
<evidence type="ECO:0000313" key="4">
    <source>
        <dbReference type="Proteomes" id="UP001500655"/>
    </source>
</evidence>
<reference evidence="4" key="1">
    <citation type="journal article" date="2019" name="Int. J. Syst. Evol. Microbiol.">
        <title>The Global Catalogue of Microorganisms (GCM) 10K type strain sequencing project: providing services to taxonomists for standard genome sequencing and annotation.</title>
        <authorList>
            <consortium name="The Broad Institute Genomics Platform"/>
            <consortium name="The Broad Institute Genome Sequencing Center for Infectious Disease"/>
            <person name="Wu L."/>
            <person name="Ma J."/>
        </authorList>
    </citation>
    <scope>NUCLEOTIDE SEQUENCE [LARGE SCALE GENOMIC DNA]</scope>
    <source>
        <strain evidence="4">JCM 13249</strain>
    </source>
</reference>
<dbReference type="Proteomes" id="UP001500655">
    <property type="component" value="Unassembled WGS sequence"/>
</dbReference>
<gene>
    <name evidence="3" type="ORF">GCM10009681_20620</name>
</gene>
<dbReference type="RefSeq" id="WP_344079317.1">
    <property type="nucleotide sequence ID" value="NZ_BAAALS010000008.1"/>
</dbReference>
<evidence type="ECO:0000256" key="1">
    <source>
        <dbReference type="SAM" id="MobiDB-lite"/>
    </source>
</evidence>
<protein>
    <recommendedName>
        <fullName evidence="5">SPOR domain-containing protein</fullName>
    </recommendedName>
</protein>
<keyword evidence="2" id="KW-1133">Transmembrane helix</keyword>
<keyword evidence="4" id="KW-1185">Reference proteome</keyword>
<name>A0ABP4W919_9ACTN</name>
<keyword evidence="2" id="KW-0472">Membrane</keyword>
<feature type="transmembrane region" description="Helical" evidence="2">
    <location>
        <begin position="6"/>
        <end position="27"/>
    </location>
</feature>
<keyword evidence="2" id="KW-0812">Transmembrane</keyword>
<feature type="compositionally biased region" description="Low complexity" evidence="1">
    <location>
        <begin position="62"/>
        <end position="72"/>
    </location>
</feature>
<evidence type="ECO:0000256" key="2">
    <source>
        <dbReference type="SAM" id="Phobius"/>
    </source>
</evidence>
<comment type="caution">
    <text evidence="3">The sequence shown here is derived from an EMBL/GenBank/DDBJ whole genome shotgun (WGS) entry which is preliminary data.</text>
</comment>
<dbReference type="EMBL" id="BAAALS010000008">
    <property type="protein sequence ID" value="GAA1749301.1"/>
    <property type="molecule type" value="Genomic_DNA"/>
</dbReference>
<evidence type="ECO:0008006" key="5">
    <source>
        <dbReference type="Google" id="ProtNLM"/>
    </source>
</evidence>